<evidence type="ECO:0000313" key="1">
    <source>
        <dbReference type="EMBL" id="CAK9016883.1"/>
    </source>
</evidence>
<reference evidence="1 2" key="1">
    <citation type="submission" date="2024-02" db="EMBL/GenBank/DDBJ databases">
        <authorList>
            <person name="Chen Y."/>
            <person name="Shah S."/>
            <person name="Dougan E. K."/>
            <person name="Thang M."/>
            <person name="Chan C."/>
        </authorList>
    </citation>
    <scope>NUCLEOTIDE SEQUENCE [LARGE SCALE GENOMIC DNA]</scope>
</reference>
<sequence length="93" mass="10110">DDGNYCAVEAAELYDNEVILFIQVVGDLFDAALSEIFSISPAATTPWRANGVRAESLPATGFWKVTLSFPAPANVKDCPLLHGALVERLVFQR</sequence>
<gene>
    <name evidence="1" type="ORF">SCF082_LOCUS13390</name>
</gene>
<evidence type="ECO:0000313" key="2">
    <source>
        <dbReference type="Proteomes" id="UP001642464"/>
    </source>
</evidence>
<feature type="non-terminal residue" evidence="1">
    <location>
        <position position="1"/>
    </location>
</feature>
<protein>
    <submittedName>
        <fullName evidence="1">Uncharacterized protein</fullName>
    </submittedName>
</protein>
<comment type="caution">
    <text evidence="1">The sequence shown here is derived from an EMBL/GenBank/DDBJ whole genome shotgun (WGS) entry which is preliminary data.</text>
</comment>
<accession>A0ABP0JR89</accession>
<organism evidence="1 2">
    <name type="scientific">Durusdinium trenchii</name>
    <dbReference type="NCBI Taxonomy" id="1381693"/>
    <lineage>
        <taxon>Eukaryota</taxon>
        <taxon>Sar</taxon>
        <taxon>Alveolata</taxon>
        <taxon>Dinophyceae</taxon>
        <taxon>Suessiales</taxon>
        <taxon>Symbiodiniaceae</taxon>
        <taxon>Durusdinium</taxon>
    </lineage>
</organism>
<proteinExistence type="predicted"/>
<dbReference type="Proteomes" id="UP001642464">
    <property type="component" value="Unassembled WGS sequence"/>
</dbReference>
<dbReference type="EMBL" id="CAXAMM010008258">
    <property type="protein sequence ID" value="CAK9016883.1"/>
    <property type="molecule type" value="Genomic_DNA"/>
</dbReference>
<name>A0ABP0JR89_9DINO</name>
<keyword evidence="2" id="KW-1185">Reference proteome</keyword>